<dbReference type="OrthoDB" id="2143914at2759"/>
<feature type="domain" description="Myb-like" evidence="2">
    <location>
        <begin position="632"/>
        <end position="676"/>
    </location>
</feature>
<dbReference type="InterPro" id="IPR017884">
    <property type="entry name" value="SANT_dom"/>
</dbReference>
<dbReference type="PANTHER" id="PTHR45614:SF51">
    <property type="entry name" value="MYB-LIKE DNA-BINDING PROTEIN BAS1"/>
    <property type="match status" value="1"/>
</dbReference>
<dbReference type="GO" id="GO:0005634">
    <property type="term" value="C:nucleus"/>
    <property type="evidence" value="ECO:0007669"/>
    <property type="project" value="TreeGrafter"/>
</dbReference>
<protein>
    <recommendedName>
        <fullName evidence="7">Homeodomain-like protein</fullName>
    </recommendedName>
</protein>
<keyword evidence="6" id="KW-1185">Reference proteome</keyword>
<feature type="region of interest" description="Disordered" evidence="1">
    <location>
        <begin position="504"/>
        <end position="534"/>
    </location>
</feature>
<evidence type="ECO:0000259" key="4">
    <source>
        <dbReference type="PROSITE" id="PS51294"/>
    </source>
</evidence>
<dbReference type="GO" id="GO:0000978">
    <property type="term" value="F:RNA polymerase II cis-regulatory region sequence-specific DNA binding"/>
    <property type="evidence" value="ECO:0007669"/>
    <property type="project" value="TreeGrafter"/>
</dbReference>
<feature type="domain" description="SANT" evidence="3">
    <location>
        <begin position="627"/>
        <end position="682"/>
    </location>
</feature>
<feature type="compositionally biased region" description="Polar residues" evidence="1">
    <location>
        <begin position="216"/>
        <end position="228"/>
    </location>
</feature>
<evidence type="ECO:0000313" key="6">
    <source>
        <dbReference type="Proteomes" id="UP000193648"/>
    </source>
</evidence>
<feature type="region of interest" description="Disordered" evidence="1">
    <location>
        <begin position="597"/>
        <end position="619"/>
    </location>
</feature>
<dbReference type="InterPro" id="IPR017930">
    <property type="entry name" value="Myb_dom"/>
</dbReference>
<dbReference type="CDD" id="cd00167">
    <property type="entry name" value="SANT"/>
    <property type="match status" value="1"/>
</dbReference>
<dbReference type="Proteomes" id="UP000193648">
    <property type="component" value="Unassembled WGS sequence"/>
</dbReference>
<proteinExistence type="predicted"/>
<reference evidence="5 6" key="1">
    <citation type="submission" date="2016-07" db="EMBL/GenBank/DDBJ databases">
        <title>Pervasive Adenine N6-methylation of Active Genes in Fungi.</title>
        <authorList>
            <consortium name="DOE Joint Genome Institute"/>
            <person name="Mondo S.J."/>
            <person name="Dannebaum R.O."/>
            <person name="Kuo R.C."/>
            <person name="Labutti K."/>
            <person name="Haridas S."/>
            <person name="Kuo A."/>
            <person name="Salamov A."/>
            <person name="Ahrendt S.R."/>
            <person name="Lipzen A."/>
            <person name="Sullivan W."/>
            <person name="Andreopoulos W.B."/>
            <person name="Clum A."/>
            <person name="Lindquist E."/>
            <person name="Daum C."/>
            <person name="Ramamoorthy G.K."/>
            <person name="Gryganskyi A."/>
            <person name="Culley D."/>
            <person name="Magnuson J.K."/>
            <person name="James T.Y."/>
            <person name="O'Malley M.A."/>
            <person name="Stajich J.E."/>
            <person name="Spatafora J.W."/>
            <person name="Visel A."/>
            <person name="Grigoriev I.V."/>
        </authorList>
    </citation>
    <scope>NUCLEOTIDE SEQUENCE [LARGE SCALE GENOMIC DNA]</scope>
    <source>
        <strain evidence="5 6">NRRL 3116</strain>
    </source>
</reference>
<feature type="compositionally biased region" description="Acidic residues" evidence="1">
    <location>
        <begin position="506"/>
        <end position="534"/>
    </location>
</feature>
<dbReference type="AlphaFoldDB" id="A0A1Y2GXD3"/>
<dbReference type="InterPro" id="IPR009057">
    <property type="entry name" value="Homeodomain-like_sf"/>
</dbReference>
<dbReference type="EMBL" id="MCFF01000005">
    <property type="protein sequence ID" value="ORZ26937.1"/>
    <property type="molecule type" value="Genomic_DNA"/>
</dbReference>
<dbReference type="RefSeq" id="XP_021884684.1">
    <property type="nucleotide sequence ID" value="XM_022019754.1"/>
</dbReference>
<dbReference type="InterPro" id="IPR050560">
    <property type="entry name" value="MYB_TF"/>
</dbReference>
<gene>
    <name evidence="5" type="ORF">BCR41DRAFT_178771</name>
</gene>
<dbReference type="SMART" id="SM00717">
    <property type="entry name" value="SANT"/>
    <property type="match status" value="4"/>
</dbReference>
<sequence length="752" mass="85468">MACAALVQKSSGLKKLAAHDFIQRLCSHYSRVPSRRSRMTARPLSTLLPQTRLIHSTSKPLYTNNTTRSTTTTKNANNATSSRIAPIAPKKAKKGGKHMHQRFEWSQEMDNKVVEMRLEGNTWEEIAEAVGVPPLAVQQRYVKNLDPSLHMGWTPRKIDLLNKYVAEGKAWRAISEELLMTPTACQEKWRMLNPRLALEAKQEEARKRALARHSQPRAQTSKSTRTSTVRLHRWHEHMDSLLIELKDRGLNWRQIGSVFGSLPLSCYTRYCGLKRKMVSNRWTPLTLNASNSPAYLLPNRRLPLTATTGIQIAGPSSNNESDVRVNGTHESVLDSKSPTAVLDTALSSTGQSELDILGFINEDLLYNTTTNTSSKIWTPAEDECIINSHESGVSFTDIAAYLNSSVKECYDRFYGVLDPKLKARAWTPILQEKLIFFVDQGVPWSIVSNYLGFHRVACRNKYRELMGLSTLQPAASWQEGSNDKTAVNKLPLATISSNADAMHNDFDDDTDANMDKFDDDDTLDDDNDDVGSDDLEDDIIEEMNDETAHQNHDYDDDDFDDENNNDNDDDDSDSVQDAMLTAAALDGRETYTDGSVTVGRRVKGPHSVAPPSYTPPEHWDKSTVMREVSKTWSAEEETTLIQHVIRHGTRGWEDVSKALDGRHSAEECRAYWKYLDMPVRRPDLGVIKWDVNREAWFWKLWLECGSDFERISQKINTVSADDEESRLGYYVRKHLRIRRTRLWIRINSTRTV</sequence>
<dbReference type="PROSITE" id="PS50090">
    <property type="entry name" value="MYB_LIKE"/>
    <property type="match status" value="1"/>
</dbReference>
<evidence type="ECO:0008006" key="7">
    <source>
        <dbReference type="Google" id="ProtNLM"/>
    </source>
</evidence>
<evidence type="ECO:0000259" key="2">
    <source>
        <dbReference type="PROSITE" id="PS50090"/>
    </source>
</evidence>
<feature type="compositionally biased region" description="Acidic residues" evidence="1">
    <location>
        <begin position="554"/>
        <end position="574"/>
    </location>
</feature>
<comment type="caution">
    <text evidence="5">The sequence shown here is derived from an EMBL/GenBank/DDBJ whole genome shotgun (WGS) entry which is preliminary data.</text>
</comment>
<evidence type="ECO:0000256" key="1">
    <source>
        <dbReference type="SAM" id="MobiDB-lite"/>
    </source>
</evidence>
<dbReference type="Pfam" id="PF00249">
    <property type="entry name" value="Myb_DNA-binding"/>
    <property type="match status" value="1"/>
</dbReference>
<dbReference type="Gene3D" id="1.10.10.60">
    <property type="entry name" value="Homeodomain-like"/>
    <property type="match status" value="1"/>
</dbReference>
<dbReference type="PROSITE" id="PS51293">
    <property type="entry name" value="SANT"/>
    <property type="match status" value="1"/>
</dbReference>
<feature type="region of interest" description="Disordered" evidence="1">
    <location>
        <begin position="206"/>
        <end position="228"/>
    </location>
</feature>
<feature type="region of interest" description="Disordered" evidence="1">
    <location>
        <begin position="546"/>
        <end position="574"/>
    </location>
</feature>
<dbReference type="GO" id="GO:0000981">
    <property type="term" value="F:DNA-binding transcription factor activity, RNA polymerase II-specific"/>
    <property type="evidence" value="ECO:0007669"/>
    <property type="project" value="TreeGrafter"/>
</dbReference>
<dbReference type="PROSITE" id="PS51294">
    <property type="entry name" value="HTH_MYB"/>
    <property type="match status" value="1"/>
</dbReference>
<name>A0A1Y2GXD3_9FUNG</name>
<feature type="domain" description="HTH myb-type" evidence="4">
    <location>
        <begin position="631"/>
        <end position="673"/>
    </location>
</feature>
<dbReference type="PANTHER" id="PTHR45614">
    <property type="entry name" value="MYB PROTEIN-RELATED"/>
    <property type="match status" value="1"/>
</dbReference>
<organism evidence="5 6">
    <name type="scientific">Lobosporangium transversale</name>
    <dbReference type="NCBI Taxonomy" id="64571"/>
    <lineage>
        <taxon>Eukaryota</taxon>
        <taxon>Fungi</taxon>
        <taxon>Fungi incertae sedis</taxon>
        <taxon>Mucoromycota</taxon>
        <taxon>Mortierellomycotina</taxon>
        <taxon>Mortierellomycetes</taxon>
        <taxon>Mortierellales</taxon>
        <taxon>Mortierellaceae</taxon>
        <taxon>Lobosporangium</taxon>
    </lineage>
</organism>
<evidence type="ECO:0000313" key="5">
    <source>
        <dbReference type="EMBL" id="ORZ26937.1"/>
    </source>
</evidence>
<evidence type="ECO:0000259" key="3">
    <source>
        <dbReference type="PROSITE" id="PS51293"/>
    </source>
</evidence>
<accession>A0A1Y2GXD3</accession>
<dbReference type="InterPro" id="IPR001005">
    <property type="entry name" value="SANT/Myb"/>
</dbReference>
<dbReference type="SUPFAM" id="SSF46689">
    <property type="entry name" value="Homeodomain-like"/>
    <property type="match status" value="2"/>
</dbReference>
<dbReference type="InParanoid" id="A0A1Y2GXD3"/>
<dbReference type="GeneID" id="33561599"/>